<dbReference type="GO" id="GO:0005576">
    <property type="term" value="C:extracellular region"/>
    <property type="evidence" value="ECO:0007669"/>
    <property type="project" value="UniProtKB-SubCell"/>
</dbReference>
<dbReference type="FunFam" id="3.40.33.10:FF:000011">
    <property type="entry name" value="Peptidase inhibitor 16"/>
    <property type="match status" value="1"/>
</dbReference>
<dbReference type="Pfam" id="PF00188">
    <property type="entry name" value="CAP"/>
    <property type="match status" value="1"/>
</dbReference>
<keyword evidence="6" id="KW-0325">Glycoprotein</keyword>
<name>A0AAV7QEK7_PLEWA</name>
<dbReference type="InterPro" id="IPR014044">
    <property type="entry name" value="CAP_dom"/>
</dbReference>
<dbReference type="InterPro" id="IPR018244">
    <property type="entry name" value="Allrgn_V5/Tpx1_CS"/>
</dbReference>
<sequence>MLCRSAVFLLVLVAVEVSWALTEKEKSTIVQLHNTYRSRVSPSAADMLKMEWDTTLENIAKAYAKKCIWAHNPDRGRRGENLFLISTPTVNVDIAVEDWYKENRNYNFATSACADKQMCGHYTQVVWATSNRVGCGDNFCEKVEGIEEPNVSLLVCNYEPPGNVRGRKPYTEGPPCSKCPANHRCVNLLCEREDGGGTQVGDPQAGGTPGRKAGPLALFAVILSTYLSSL</sequence>
<dbReference type="EMBL" id="JANPWB010000010">
    <property type="protein sequence ID" value="KAJ1138931.1"/>
    <property type="molecule type" value="Genomic_DNA"/>
</dbReference>
<comment type="function">
    <text evidence="7">May inhibit cardiomyocyte growth.</text>
</comment>
<dbReference type="Proteomes" id="UP001066276">
    <property type="component" value="Chromosome 6"/>
</dbReference>
<organism evidence="12 13">
    <name type="scientific">Pleurodeles waltl</name>
    <name type="common">Iberian ribbed newt</name>
    <dbReference type="NCBI Taxonomy" id="8319"/>
    <lineage>
        <taxon>Eukaryota</taxon>
        <taxon>Metazoa</taxon>
        <taxon>Chordata</taxon>
        <taxon>Craniata</taxon>
        <taxon>Vertebrata</taxon>
        <taxon>Euteleostomi</taxon>
        <taxon>Amphibia</taxon>
        <taxon>Batrachia</taxon>
        <taxon>Caudata</taxon>
        <taxon>Salamandroidea</taxon>
        <taxon>Salamandridae</taxon>
        <taxon>Pleurodelinae</taxon>
        <taxon>Pleurodeles</taxon>
    </lineage>
</organism>
<dbReference type="PRINTS" id="PR00837">
    <property type="entry name" value="V5TPXLIKE"/>
</dbReference>
<dbReference type="Gene3D" id="3.40.33.10">
    <property type="entry name" value="CAP"/>
    <property type="match status" value="1"/>
</dbReference>
<protein>
    <recommendedName>
        <fullName evidence="9">Peptidase inhibitor 16</fullName>
    </recommendedName>
</protein>
<keyword evidence="13" id="KW-1185">Reference proteome</keyword>
<dbReference type="PANTHER" id="PTHR10334">
    <property type="entry name" value="CYSTEINE-RICH SECRETORY PROTEIN-RELATED"/>
    <property type="match status" value="1"/>
</dbReference>
<evidence type="ECO:0000256" key="6">
    <source>
        <dbReference type="ARBA" id="ARBA00023180"/>
    </source>
</evidence>
<evidence type="ECO:0000256" key="3">
    <source>
        <dbReference type="ARBA" id="ARBA00022525"/>
    </source>
</evidence>
<feature type="chain" id="PRO_5043854716" description="Peptidase inhibitor 16" evidence="10">
    <location>
        <begin position="21"/>
        <end position="230"/>
    </location>
</feature>
<dbReference type="InterPro" id="IPR035940">
    <property type="entry name" value="CAP_sf"/>
</dbReference>
<evidence type="ECO:0000259" key="11">
    <source>
        <dbReference type="SMART" id="SM00198"/>
    </source>
</evidence>
<dbReference type="PROSITE" id="PS01009">
    <property type="entry name" value="CRISP_1"/>
    <property type="match status" value="1"/>
</dbReference>
<keyword evidence="5 10" id="KW-0732">Signal</keyword>
<dbReference type="SMART" id="SM00198">
    <property type="entry name" value="SCP"/>
    <property type="match status" value="1"/>
</dbReference>
<accession>A0AAV7QEK7</accession>
<evidence type="ECO:0000313" key="13">
    <source>
        <dbReference type="Proteomes" id="UP001066276"/>
    </source>
</evidence>
<gene>
    <name evidence="12" type="ORF">NDU88_005310</name>
</gene>
<dbReference type="CDD" id="cd05559">
    <property type="entry name" value="CAP_PI16_HrTT-1"/>
    <property type="match status" value="1"/>
</dbReference>
<evidence type="ECO:0000256" key="10">
    <source>
        <dbReference type="SAM" id="SignalP"/>
    </source>
</evidence>
<evidence type="ECO:0000256" key="5">
    <source>
        <dbReference type="ARBA" id="ARBA00022729"/>
    </source>
</evidence>
<keyword evidence="4" id="KW-0646">Protease inhibitor</keyword>
<evidence type="ECO:0000256" key="1">
    <source>
        <dbReference type="ARBA" id="ARBA00004613"/>
    </source>
</evidence>
<dbReference type="PROSITE" id="PS01010">
    <property type="entry name" value="CRISP_2"/>
    <property type="match status" value="1"/>
</dbReference>
<proteinExistence type="inferred from homology"/>
<dbReference type="SUPFAM" id="SSF55797">
    <property type="entry name" value="PR-1-like"/>
    <property type="match status" value="1"/>
</dbReference>
<feature type="signal peptide" evidence="10">
    <location>
        <begin position="1"/>
        <end position="20"/>
    </location>
</feature>
<evidence type="ECO:0000256" key="7">
    <source>
        <dbReference type="ARBA" id="ARBA00058129"/>
    </source>
</evidence>
<keyword evidence="3" id="KW-0964">Secreted</keyword>
<dbReference type="AlphaFoldDB" id="A0AAV7QEK7"/>
<evidence type="ECO:0000256" key="2">
    <source>
        <dbReference type="ARBA" id="ARBA00009923"/>
    </source>
</evidence>
<reference evidence="12" key="1">
    <citation type="journal article" date="2022" name="bioRxiv">
        <title>Sequencing and chromosome-scale assembly of the giantPleurodeles waltlgenome.</title>
        <authorList>
            <person name="Brown T."/>
            <person name="Elewa A."/>
            <person name="Iarovenko S."/>
            <person name="Subramanian E."/>
            <person name="Araus A.J."/>
            <person name="Petzold A."/>
            <person name="Susuki M."/>
            <person name="Suzuki K.-i.T."/>
            <person name="Hayashi T."/>
            <person name="Toyoda A."/>
            <person name="Oliveira C."/>
            <person name="Osipova E."/>
            <person name="Leigh N.D."/>
            <person name="Simon A."/>
            <person name="Yun M.H."/>
        </authorList>
    </citation>
    <scope>NUCLEOTIDE SEQUENCE</scope>
    <source>
        <strain evidence="12">20211129_DDA</strain>
        <tissue evidence="12">Liver</tissue>
    </source>
</reference>
<evidence type="ECO:0000256" key="9">
    <source>
        <dbReference type="ARBA" id="ARBA00074449"/>
    </source>
</evidence>
<dbReference type="GO" id="GO:0030414">
    <property type="term" value="F:peptidase inhibitor activity"/>
    <property type="evidence" value="ECO:0007669"/>
    <property type="project" value="UniProtKB-KW"/>
</dbReference>
<comment type="subunit">
    <text evidence="8">Interacts with PSP94/MSMB.</text>
</comment>
<feature type="domain" description="SCP" evidence="11">
    <location>
        <begin position="24"/>
        <end position="166"/>
    </location>
</feature>
<evidence type="ECO:0000256" key="8">
    <source>
        <dbReference type="ARBA" id="ARBA00063504"/>
    </source>
</evidence>
<comment type="similarity">
    <text evidence="2">Belongs to the CRISP family.</text>
</comment>
<comment type="subcellular location">
    <subcellularLocation>
        <location evidence="1">Secreted</location>
    </subcellularLocation>
</comment>
<evidence type="ECO:0000313" key="12">
    <source>
        <dbReference type="EMBL" id="KAJ1138931.1"/>
    </source>
</evidence>
<evidence type="ECO:0000256" key="4">
    <source>
        <dbReference type="ARBA" id="ARBA00022690"/>
    </source>
</evidence>
<comment type="caution">
    <text evidence="12">The sequence shown here is derived from an EMBL/GenBank/DDBJ whole genome shotgun (WGS) entry which is preliminary data.</text>
</comment>
<dbReference type="InterPro" id="IPR001283">
    <property type="entry name" value="CRISP-related"/>
</dbReference>